<evidence type="ECO:0000256" key="10">
    <source>
        <dbReference type="ARBA" id="ARBA00022967"/>
    </source>
</evidence>
<dbReference type="GO" id="GO:0006120">
    <property type="term" value="P:mitochondrial electron transport, NADH to ubiquinone"/>
    <property type="evidence" value="ECO:0007669"/>
    <property type="project" value="InterPro"/>
</dbReference>
<evidence type="ECO:0000256" key="8">
    <source>
        <dbReference type="ARBA" id="ARBA00022692"/>
    </source>
</evidence>
<keyword evidence="11 18" id="KW-0249">Electron transport</keyword>
<evidence type="ECO:0000256" key="11">
    <source>
        <dbReference type="ARBA" id="ARBA00022982"/>
    </source>
</evidence>
<dbReference type="PRINTS" id="PR01436">
    <property type="entry name" value="NADHDHGNASE2"/>
</dbReference>
<evidence type="ECO:0000256" key="3">
    <source>
        <dbReference type="ARBA" id="ARBA00007012"/>
    </source>
</evidence>
<dbReference type="AlphaFoldDB" id="A0A346SAG6"/>
<evidence type="ECO:0000256" key="12">
    <source>
        <dbReference type="ARBA" id="ARBA00022989"/>
    </source>
</evidence>
<comment type="similarity">
    <text evidence="3 18">Belongs to the complex I subunit 2 family.</text>
</comment>
<evidence type="ECO:0000256" key="13">
    <source>
        <dbReference type="ARBA" id="ARBA00023027"/>
    </source>
</evidence>
<feature type="transmembrane region" description="Helical" evidence="18">
    <location>
        <begin position="306"/>
        <end position="325"/>
    </location>
</feature>
<keyword evidence="13 18" id="KW-0520">NAD</keyword>
<evidence type="ECO:0000256" key="1">
    <source>
        <dbReference type="ARBA" id="ARBA00003257"/>
    </source>
</evidence>
<evidence type="ECO:0000259" key="19">
    <source>
        <dbReference type="Pfam" id="PF00361"/>
    </source>
</evidence>
<dbReference type="PANTHER" id="PTHR46552">
    <property type="entry name" value="NADH-UBIQUINONE OXIDOREDUCTASE CHAIN 2"/>
    <property type="match status" value="1"/>
</dbReference>
<protein>
    <recommendedName>
        <fullName evidence="5 18">NADH-ubiquinone oxidoreductase chain 2</fullName>
        <ecNumber evidence="4 18">7.1.1.2</ecNumber>
    </recommendedName>
</protein>
<evidence type="ECO:0000256" key="7">
    <source>
        <dbReference type="ARBA" id="ARBA00022660"/>
    </source>
</evidence>
<evidence type="ECO:0000256" key="6">
    <source>
        <dbReference type="ARBA" id="ARBA00022448"/>
    </source>
</evidence>
<keyword evidence="15 18" id="KW-0496">Mitochondrion</keyword>
<dbReference type="EC" id="7.1.1.2" evidence="4 18"/>
<keyword evidence="14 18" id="KW-0830">Ubiquinone</keyword>
<dbReference type="GO" id="GO:0005743">
    <property type="term" value="C:mitochondrial inner membrane"/>
    <property type="evidence" value="ECO:0007669"/>
    <property type="project" value="UniProtKB-SubCell"/>
</dbReference>
<dbReference type="EMBL" id="MH229998">
    <property type="protein sequence ID" value="AXT17554.1"/>
    <property type="molecule type" value="Genomic_DNA"/>
</dbReference>
<keyword evidence="6" id="KW-0813">Transport</keyword>
<dbReference type="InterPro" id="IPR001750">
    <property type="entry name" value="ND/Mrp_TM"/>
</dbReference>
<organism evidence="20">
    <name type="scientific">Pseudocrangonyx daejeonensis</name>
    <dbReference type="NCBI Taxonomy" id="2038767"/>
    <lineage>
        <taxon>Eukaryota</taxon>
        <taxon>Metazoa</taxon>
        <taxon>Ecdysozoa</taxon>
        <taxon>Arthropoda</taxon>
        <taxon>Crustacea</taxon>
        <taxon>Multicrustacea</taxon>
        <taxon>Malacostraca</taxon>
        <taxon>Eumalacostraca</taxon>
        <taxon>Peracarida</taxon>
        <taxon>Amphipoda</taxon>
        <taxon>Senticaudata</taxon>
        <taxon>Gammarida</taxon>
        <taxon>Crangonyctidira</taxon>
        <taxon>Crangonyctoidea</taxon>
        <taxon>Pseudocrangonyctidae</taxon>
        <taxon>Pseudocrangonyx</taxon>
    </lineage>
</organism>
<feature type="transmembrane region" description="Helical" evidence="18">
    <location>
        <begin position="191"/>
        <end position="213"/>
    </location>
</feature>
<dbReference type="PANTHER" id="PTHR46552:SF1">
    <property type="entry name" value="NADH-UBIQUINONE OXIDOREDUCTASE CHAIN 2"/>
    <property type="match status" value="1"/>
</dbReference>
<comment type="subcellular location">
    <subcellularLocation>
        <location evidence="2 18">Mitochondrion inner membrane</location>
        <topology evidence="2 18">Multi-pass membrane protein</topology>
    </subcellularLocation>
</comment>
<evidence type="ECO:0000256" key="15">
    <source>
        <dbReference type="ARBA" id="ARBA00023128"/>
    </source>
</evidence>
<proteinExistence type="inferred from homology"/>
<keyword evidence="8 18" id="KW-0812">Transmembrane</keyword>
<accession>A0A346SAG6</accession>
<evidence type="ECO:0000256" key="5">
    <source>
        <dbReference type="ARBA" id="ARBA00021008"/>
    </source>
</evidence>
<geneLocation type="mitochondrion" evidence="20"/>
<keyword evidence="10 18" id="KW-1278">Translocase</keyword>
<evidence type="ECO:0000256" key="16">
    <source>
        <dbReference type="ARBA" id="ARBA00023136"/>
    </source>
</evidence>
<reference evidence="20" key="1">
    <citation type="journal article" date="2018" name="Mitochondrial DNA Part B Resour">
        <title>The complete mitochondrial genome of Pseudocrangonyx daejeonensis (Crustacea: Amphipoda: Pseudocrangonyctidae).</title>
        <authorList>
            <person name="Lee C.-W."/>
            <person name="Nakano T."/>
            <person name="Tomikawa K."/>
            <person name="Min G.-S."/>
        </authorList>
    </citation>
    <scope>NUCLEOTIDE SEQUENCE</scope>
</reference>
<keyword evidence="12 18" id="KW-1133">Transmembrane helix</keyword>
<comment type="catalytic activity">
    <reaction evidence="17 18">
        <text>a ubiquinone + NADH + 5 H(+)(in) = a ubiquinol + NAD(+) + 4 H(+)(out)</text>
        <dbReference type="Rhea" id="RHEA:29091"/>
        <dbReference type="Rhea" id="RHEA-COMP:9565"/>
        <dbReference type="Rhea" id="RHEA-COMP:9566"/>
        <dbReference type="ChEBI" id="CHEBI:15378"/>
        <dbReference type="ChEBI" id="CHEBI:16389"/>
        <dbReference type="ChEBI" id="CHEBI:17976"/>
        <dbReference type="ChEBI" id="CHEBI:57540"/>
        <dbReference type="ChEBI" id="CHEBI:57945"/>
        <dbReference type="EC" id="7.1.1.2"/>
    </reaction>
</comment>
<dbReference type="InterPro" id="IPR050175">
    <property type="entry name" value="Complex_I_Subunit_2"/>
</dbReference>
<name>A0A346SAG6_9CRUS</name>
<comment type="function">
    <text evidence="1">Core subunit of the mitochondrial membrane respiratory chain NADH dehydrogenase (Complex I) that is believed to belong to the minimal assembly required for catalysis. Complex I functions in the transfer of electrons from NADH to the respiratory chain. The immediate electron acceptor for the enzyme is believed to be ubiquinone.</text>
</comment>
<evidence type="ECO:0000256" key="18">
    <source>
        <dbReference type="RuleBase" id="RU003403"/>
    </source>
</evidence>
<sequence length="326" mass="37231">MIILALPWFILSSSLLLSILLLMSSSSWFMIWLSLEVNLLTFIPLMLKSQNKYNTESIIKYFLIQASASIFIIMPVLFHPLHTPTVYMLITMALMLKVAAAPTHQWMPALIEGLSWPTAFTLMTIQKIGPMLLIPIFFNKSILYLYLFSSILVGSLGGFNQLNLRKILAYSSISHMSWFITAMTVSTPLWWIYFFTYSMILSTISLTFYLLNADNMPSTFLYSDSTSNIIFSLSFLSLAGLPPFSGFIPKLMVIQQLTELNSYFLPMILIMGTFISLFFYIRMLYSYLFIFSSTTSFTMNPLKFSTILDFINTVGLLSVPLLFIMT</sequence>
<feature type="transmembrane region" description="Helical" evidence="18">
    <location>
        <begin position="28"/>
        <end position="47"/>
    </location>
</feature>
<comment type="function">
    <text evidence="18">Core subunit of the mitochondrial membrane respiratory chain NADH dehydrogenase (Complex I) which catalyzes electron transfer from NADH through the respiratory chain, using ubiquinone as an electron acceptor. Essential for the catalytic activity and assembly of complex I.</text>
</comment>
<keyword evidence="9 18" id="KW-0999">Mitochondrion inner membrane</keyword>
<gene>
    <name evidence="20" type="primary">Nad2</name>
</gene>
<feature type="domain" description="NADH:quinone oxidoreductase/Mrp antiporter transmembrane" evidence="19">
    <location>
        <begin position="86"/>
        <end position="276"/>
    </location>
</feature>
<dbReference type="GO" id="GO:0008137">
    <property type="term" value="F:NADH dehydrogenase (ubiquinone) activity"/>
    <property type="evidence" value="ECO:0007669"/>
    <property type="project" value="UniProtKB-EC"/>
</dbReference>
<keyword evidence="16 18" id="KW-0472">Membrane</keyword>
<keyword evidence="7 18" id="KW-0679">Respiratory chain</keyword>
<evidence type="ECO:0000256" key="2">
    <source>
        <dbReference type="ARBA" id="ARBA00004448"/>
    </source>
</evidence>
<evidence type="ECO:0000256" key="17">
    <source>
        <dbReference type="ARBA" id="ARBA00049551"/>
    </source>
</evidence>
<evidence type="ECO:0000256" key="14">
    <source>
        <dbReference type="ARBA" id="ARBA00023075"/>
    </source>
</evidence>
<dbReference type="InterPro" id="IPR003917">
    <property type="entry name" value="NADH_UbQ_OxRdtase_chain2"/>
</dbReference>
<feature type="transmembrane region" description="Helical" evidence="18">
    <location>
        <begin position="264"/>
        <end position="285"/>
    </location>
</feature>
<feature type="transmembrane region" description="Helical" evidence="18">
    <location>
        <begin position="59"/>
        <end position="78"/>
    </location>
</feature>
<evidence type="ECO:0000313" key="20">
    <source>
        <dbReference type="EMBL" id="AXT17554.1"/>
    </source>
</evidence>
<dbReference type="Pfam" id="PF00361">
    <property type="entry name" value="Proton_antipo_M"/>
    <property type="match status" value="1"/>
</dbReference>
<evidence type="ECO:0000256" key="9">
    <source>
        <dbReference type="ARBA" id="ARBA00022792"/>
    </source>
</evidence>
<feature type="transmembrane region" description="Helical" evidence="18">
    <location>
        <begin position="225"/>
        <end position="244"/>
    </location>
</feature>
<feature type="transmembrane region" description="Helical" evidence="18">
    <location>
        <begin position="143"/>
        <end position="160"/>
    </location>
</feature>
<evidence type="ECO:0000256" key="4">
    <source>
        <dbReference type="ARBA" id="ARBA00012944"/>
    </source>
</evidence>